<evidence type="ECO:0000313" key="3">
    <source>
        <dbReference type="Proteomes" id="UP000191931"/>
    </source>
</evidence>
<dbReference type="Gene3D" id="3.40.50.280">
    <property type="entry name" value="Cobalamin-binding domain"/>
    <property type="match status" value="1"/>
</dbReference>
<proteinExistence type="predicted"/>
<dbReference type="Pfam" id="PF02310">
    <property type="entry name" value="B12-binding"/>
    <property type="match status" value="1"/>
</dbReference>
<dbReference type="STRING" id="1246637.MTBBW1_970003"/>
<evidence type="ECO:0000259" key="1">
    <source>
        <dbReference type="PROSITE" id="PS51332"/>
    </source>
</evidence>
<dbReference type="InterPro" id="IPR036724">
    <property type="entry name" value="Cobalamin-bd_sf"/>
</dbReference>
<dbReference type="GO" id="GO:0031419">
    <property type="term" value="F:cobalamin binding"/>
    <property type="evidence" value="ECO:0007669"/>
    <property type="project" value="InterPro"/>
</dbReference>
<dbReference type="EMBL" id="FWEV01000344">
    <property type="protein sequence ID" value="SLM33223.1"/>
    <property type="molecule type" value="Genomic_DNA"/>
</dbReference>
<dbReference type="GO" id="GO:0008705">
    <property type="term" value="F:methionine synthase activity"/>
    <property type="evidence" value="ECO:0007669"/>
    <property type="project" value="TreeGrafter"/>
</dbReference>
<dbReference type="OrthoDB" id="5419165at2"/>
<dbReference type="SUPFAM" id="SSF52242">
    <property type="entry name" value="Cobalamin (vitamin B12)-binding domain"/>
    <property type="match status" value="1"/>
</dbReference>
<dbReference type="Pfam" id="PF02607">
    <property type="entry name" value="B12-binding_2"/>
    <property type="match status" value="1"/>
</dbReference>
<dbReference type="PANTHER" id="PTHR45833:SF2">
    <property type="entry name" value="BIFUNCTIONAL HOMOCYSTEINE S-METHYLTRANSFERASE_5,10-METHYLENETETRAHYDROFOLATE REDUCTASE"/>
    <property type="match status" value="1"/>
</dbReference>
<organism evidence="2 3">
    <name type="scientific">Desulfamplus magnetovallimortis</name>
    <dbReference type="NCBI Taxonomy" id="1246637"/>
    <lineage>
        <taxon>Bacteria</taxon>
        <taxon>Pseudomonadati</taxon>
        <taxon>Thermodesulfobacteriota</taxon>
        <taxon>Desulfobacteria</taxon>
        <taxon>Desulfobacterales</taxon>
        <taxon>Desulfobacteraceae</taxon>
        <taxon>Desulfamplus</taxon>
    </lineage>
</organism>
<feature type="domain" description="B12-binding" evidence="1">
    <location>
        <begin position="85"/>
        <end position="209"/>
    </location>
</feature>
<dbReference type="RefSeq" id="WP_080803489.1">
    <property type="nucleotide sequence ID" value="NZ_LT828544.1"/>
</dbReference>
<protein>
    <submittedName>
        <fullName evidence="2">Cobalamin B12-binding domain protein</fullName>
    </submittedName>
</protein>
<keyword evidence="3" id="KW-1185">Reference proteome</keyword>
<dbReference type="PANTHER" id="PTHR45833">
    <property type="entry name" value="METHIONINE SYNTHASE"/>
    <property type="match status" value="1"/>
</dbReference>
<reference evidence="2 3" key="1">
    <citation type="submission" date="2017-03" db="EMBL/GenBank/DDBJ databases">
        <authorList>
            <person name="Afonso C.L."/>
            <person name="Miller P.J."/>
            <person name="Scott M.A."/>
            <person name="Spackman E."/>
            <person name="Goraichik I."/>
            <person name="Dimitrov K.M."/>
            <person name="Suarez D.L."/>
            <person name="Swayne D.E."/>
        </authorList>
    </citation>
    <scope>NUCLEOTIDE SEQUENCE [LARGE SCALE GENOMIC DNA]</scope>
    <source>
        <strain evidence="2">PRJEB14757</strain>
    </source>
</reference>
<dbReference type="InterPro" id="IPR050554">
    <property type="entry name" value="Met_Synthase/Corrinoid"/>
</dbReference>
<sequence length="209" mass="23048">MEKLIENFVQSLLSLDRLSAKKMLEDFTSAPKITFIESVVIPALEKIGKGWQEGEFALSQVYMAGRICEDLVYEILPSGSPERKDQPKMAICVLSDQHKLGKTIVYSLLRASGFDLLDYGTMEVDDLVVNVRQDGIKVLLISVLMLPSALKIRQLKEKLVSLDLDVKIVVGGAPFRFDNKLWQEVGADAMCANASEAVSVIRSISGGVE</sequence>
<dbReference type="InterPro" id="IPR003759">
    <property type="entry name" value="Cbl-bd_cap"/>
</dbReference>
<gene>
    <name evidence="2" type="ORF">MTBBW1_970003</name>
</gene>
<dbReference type="InterPro" id="IPR006158">
    <property type="entry name" value="Cobalamin-bd"/>
</dbReference>
<dbReference type="InterPro" id="IPR036594">
    <property type="entry name" value="Meth_synthase_dom"/>
</dbReference>
<accession>A0A1W1HL84</accession>
<dbReference type="GO" id="GO:0046872">
    <property type="term" value="F:metal ion binding"/>
    <property type="evidence" value="ECO:0007669"/>
    <property type="project" value="InterPro"/>
</dbReference>
<evidence type="ECO:0000313" key="2">
    <source>
        <dbReference type="EMBL" id="SLM33223.1"/>
    </source>
</evidence>
<name>A0A1W1HL84_9BACT</name>
<dbReference type="Proteomes" id="UP000191931">
    <property type="component" value="Unassembled WGS sequence"/>
</dbReference>
<dbReference type="PROSITE" id="PS51332">
    <property type="entry name" value="B12_BINDING"/>
    <property type="match status" value="1"/>
</dbReference>
<dbReference type="AlphaFoldDB" id="A0A1W1HL84"/>
<dbReference type="GO" id="GO:0005829">
    <property type="term" value="C:cytosol"/>
    <property type="evidence" value="ECO:0007669"/>
    <property type="project" value="TreeGrafter"/>
</dbReference>
<dbReference type="Gene3D" id="1.10.1240.10">
    <property type="entry name" value="Methionine synthase domain"/>
    <property type="match status" value="1"/>
</dbReference>